<proteinExistence type="predicted"/>
<evidence type="ECO:0000313" key="3">
    <source>
        <dbReference type="Proteomes" id="UP000018948"/>
    </source>
</evidence>
<protein>
    <recommendedName>
        <fullName evidence="4">Transmembrane protein</fullName>
    </recommendedName>
</protein>
<dbReference type="Proteomes" id="UP000018948">
    <property type="component" value="Unassembled WGS sequence"/>
</dbReference>
<dbReference type="EMBL" id="ANIY01001445">
    <property type="protein sequence ID" value="ETP46824.1"/>
    <property type="molecule type" value="Genomic_DNA"/>
</dbReference>
<evidence type="ECO:0000313" key="2">
    <source>
        <dbReference type="EMBL" id="ETP46824.1"/>
    </source>
</evidence>
<dbReference type="AlphaFoldDB" id="W2ZKV9"/>
<feature type="transmembrane region" description="Helical" evidence="1">
    <location>
        <begin position="57"/>
        <end position="78"/>
    </location>
</feature>
<keyword evidence="1" id="KW-0812">Transmembrane</keyword>
<gene>
    <name evidence="2" type="ORF">F442_06996</name>
</gene>
<sequence length="166" mass="18175">MDQGNSSSAYRDMGDELVEETNGVCHESPAKKSFFSPKLSESMILNLKQRRAVRAKVVVILSLLLSASVAAASLYTLVDATALTMKMRGAYPIFRGTSSVPKKSEVYSGEGVPNVGDAMLSTDVTATQRETDYAQDDAMLEDLDPYDEFHPVGRQLEVIYIVTDKI</sequence>
<name>W2ZKV9_PHYNI</name>
<keyword evidence="1" id="KW-1133">Transmembrane helix</keyword>
<evidence type="ECO:0000256" key="1">
    <source>
        <dbReference type="SAM" id="Phobius"/>
    </source>
</evidence>
<reference evidence="2 3" key="1">
    <citation type="submission" date="2013-11" db="EMBL/GenBank/DDBJ databases">
        <title>The Genome Sequence of Phytophthora parasitica P10297.</title>
        <authorList>
            <consortium name="The Broad Institute Genomics Platform"/>
            <person name="Russ C."/>
            <person name="Tyler B."/>
            <person name="Panabieres F."/>
            <person name="Shan W."/>
            <person name="Tripathy S."/>
            <person name="Grunwald N."/>
            <person name="Machado M."/>
            <person name="Johnson C.S."/>
            <person name="Walker B."/>
            <person name="Young S.K."/>
            <person name="Zeng Q."/>
            <person name="Gargeya S."/>
            <person name="Fitzgerald M."/>
            <person name="Haas B."/>
            <person name="Abouelleil A."/>
            <person name="Allen A.W."/>
            <person name="Alvarado L."/>
            <person name="Arachchi H.M."/>
            <person name="Berlin A.M."/>
            <person name="Chapman S.B."/>
            <person name="Gainer-Dewar J."/>
            <person name="Goldberg J."/>
            <person name="Griggs A."/>
            <person name="Gujja S."/>
            <person name="Hansen M."/>
            <person name="Howarth C."/>
            <person name="Imamovic A."/>
            <person name="Ireland A."/>
            <person name="Larimer J."/>
            <person name="McCowan C."/>
            <person name="Murphy C."/>
            <person name="Pearson M."/>
            <person name="Poon T.W."/>
            <person name="Priest M."/>
            <person name="Roberts A."/>
            <person name="Saif S."/>
            <person name="Shea T."/>
            <person name="Sisk P."/>
            <person name="Sykes S."/>
            <person name="Wortman J."/>
            <person name="Nusbaum C."/>
            <person name="Birren B."/>
        </authorList>
    </citation>
    <scope>NUCLEOTIDE SEQUENCE [LARGE SCALE GENOMIC DNA]</scope>
    <source>
        <strain evidence="2 3">P10297</strain>
    </source>
</reference>
<organism evidence="2 3">
    <name type="scientific">Phytophthora nicotianae P10297</name>
    <dbReference type="NCBI Taxonomy" id="1317064"/>
    <lineage>
        <taxon>Eukaryota</taxon>
        <taxon>Sar</taxon>
        <taxon>Stramenopiles</taxon>
        <taxon>Oomycota</taxon>
        <taxon>Peronosporomycetes</taxon>
        <taxon>Peronosporales</taxon>
        <taxon>Peronosporaceae</taxon>
        <taxon>Phytophthora</taxon>
    </lineage>
</organism>
<comment type="caution">
    <text evidence="2">The sequence shown here is derived from an EMBL/GenBank/DDBJ whole genome shotgun (WGS) entry which is preliminary data.</text>
</comment>
<keyword evidence="1" id="KW-0472">Membrane</keyword>
<evidence type="ECO:0008006" key="4">
    <source>
        <dbReference type="Google" id="ProtNLM"/>
    </source>
</evidence>
<dbReference type="OrthoDB" id="126781at2759"/>
<accession>W2ZKV9</accession>